<comment type="cofactor">
    <cofactor evidence="1">
        <name>Mg(2+)</name>
        <dbReference type="ChEBI" id="CHEBI:18420"/>
    </cofactor>
</comment>
<evidence type="ECO:0000256" key="5">
    <source>
        <dbReference type="ARBA" id="ARBA00022723"/>
    </source>
</evidence>
<dbReference type="GO" id="GO:0052726">
    <property type="term" value="F:inositol-1,3,4-trisphosphate 5-kinase activity"/>
    <property type="evidence" value="ECO:0007669"/>
    <property type="project" value="InterPro"/>
</dbReference>
<dbReference type="GO" id="GO:0032957">
    <property type="term" value="P:inositol trisphosphate metabolic process"/>
    <property type="evidence" value="ECO:0007669"/>
    <property type="project" value="InterPro"/>
</dbReference>
<evidence type="ECO:0000313" key="11">
    <source>
        <dbReference type="EMBL" id="ORZ16260.1"/>
    </source>
</evidence>
<evidence type="ECO:0000256" key="7">
    <source>
        <dbReference type="ARBA" id="ARBA00022777"/>
    </source>
</evidence>
<dbReference type="OrthoDB" id="25308at2759"/>
<evidence type="ECO:0000259" key="10">
    <source>
        <dbReference type="Pfam" id="PF05770"/>
    </source>
</evidence>
<protein>
    <recommendedName>
        <fullName evidence="3">inositol-1,3,4-trisphosphate 5/6-kinase</fullName>
        <ecNumber evidence="3">2.7.1.159</ecNumber>
    </recommendedName>
</protein>
<sequence length="240" mass="27236">MFDLLRPCAHKKDSLFEIPQYIKLDSAKSISEVTDNLIFPLMCKRRTACSSTESHQMTIIPSPQHLTEKWADQYGDNEPVIIQNFIQHDGVIIKVYVARGQIHVSTRPSFINVTEDTATIEFDSQLLPKQFDDAITSSALDSSRPSLRQFILSSDATNIQAQKEALIDYDRLQQMADTLQGQLGLTFYGFDVLLESVTNNYYVVDINYFPGFKNFPKFQSVFVNILKDALESDPHTKTIG</sequence>
<comment type="caution">
    <text evidence="11">The sequence shown here is derived from an EMBL/GenBank/DDBJ whole genome shotgun (WGS) entry which is preliminary data.</text>
</comment>
<accession>A0A1X2IGR9</accession>
<name>A0A1X2IGR9_9FUNG</name>
<evidence type="ECO:0000256" key="2">
    <source>
        <dbReference type="ARBA" id="ARBA00009601"/>
    </source>
</evidence>
<comment type="similarity">
    <text evidence="2">Belongs to the ITPK1 family.</text>
</comment>
<dbReference type="Proteomes" id="UP000193560">
    <property type="component" value="Unassembled WGS sequence"/>
</dbReference>
<dbReference type="AlphaFoldDB" id="A0A1X2IGR9"/>
<dbReference type="PANTHER" id="PTHR14217">
    <property type="entry name" value="INOSITOL-TETRAKISPHOSPHATE 1-KINASE"/>
    <property type="match status" value="1"/>
</dbReference>
<dbReference type="GO" id="GO:0047325">
    <property type="term" value="F:inositol-3,4,5,6-tetrakisphosphate 1-kinase activity"/>
    <property type="evidence" value="ECO:0007669"/>
    <property type="project" value="InterPro"/>
</dbReference>
<reference evidence="11 12" key="1">
    <citation type="submission" date="2016-07" db="EMBL/GenBank/DDBJ databases">
        <title>Pervasive Adenine N6-methylation of Active Genes in Fungi.</title>
        <authorList>
            <consortium name="DOE Joint Genome Institute"/>
            <person name="Mondo S.J."/>
            <person name="Dannebaum R.O."/>
            <person name="Kuo R.C."/>
            <person name="Labutti K."/>
            <person name="Haridas S."/>
            <person name="Kuo A."/>
            <person name="Salamov A."/>
            <person name="Ahrendt S.R."/>
            <person name="Lipzen A."/>
            <person name="Sullivan W."/>
            <person name="Andreopoulos W.B."/>
            <person name="Clum A."/>
            <person name="Lindquist E."/>
            <person name="Daum C."/>
            <person name="Ramamoorthy G.K."/>
            <person name="Gryganskyi A."/>
            <person name="Culley D."/>
            <person name="Magnuson J.K."/>
            <person name="James T.Y."/>
            <person name="O'Malley M.A."/>
            <person name="Stajich J.E."/>
            <person name="Spatafora J.W."/>
            <person name="Visel A."/>
            <person name="Grigoriev I.V."/>
        </authorList>
    </citation>
    <scope>NUCLEOTIDE SEQUENCE [LARGE SCALE GENOMIC DNA]</scope>
    <source>
        <strain evidence="11 12">NRRL 1336</strain>
    </source>
</reference>
<evidence type="ECO:0000313" key="12">
    <source>
        <dbReference type="Proteomes" id="UP000193560"/>
    </source>
</evidence>
<dbReference type="EC" id="2.7.1.159" evidence="3"/>
<dbReference type="STRING" id="90262.A0A1X2IGR9"/>
<evidence type="ECO:0000256" key="6">
    <source>
        <dbReference type="ARBA" id="ARBA00022741"/>
    </source>
</evidence>
<organism evidence="11 12">
    <name type="scientific">Absidia repens</name>
    <dbReference type="NCBI Taxonomy" id="90262"/>
    <lineage>
        <taxon>Eukaryota</taxon>
        <taxon>Fungi</taxon>
        <taxon>Fungi incertae sedis</taxon>
        <taxon>Mucoromycota</taxon>
        <taxon>Mucoromycotina</taxon>
        <taxon>Mucoromycetes</taxon>
        <taxon>Mucorales</taxon>
        <taxon>Cunninghamellaceae</taxon>
        <taxon>Absidia</taxon>
    </lineage>
</organism>
<dbReference type="SUPFAM" id="SSF56059">
    <property type="entry name" value="Glutathione synthetase ATP-binding domain-like"/>
    <property type="match status" value="1"/>
</dbReference>
<evidence type="ECO:0000256" key="3">
    <source>
        <dbReference type="ARBA" id="ARBA00012017"/>
    </source>
</evidence>
<keyword evidence="5" id="KW-0479">Metal-binding</keyword>
<dbReference type="InterPro" id="IPR008656">
    <property type="entry name" value="Inositol_tetrakis-P_1-kinase"/>
</dbReference>
<dbReference type="InterPro" id="IPR040464">
    <property type="entry name" value="InsP(3)kin_ATP-grasp"/>
</dbReference>
<feature type="domain" description="Inositol 1,3,4-trisphosphate 5/6-kinase ATP-grasp" evidence="10">
    <location>
        <begin position="14"/>
        <end position="226"/>
    </location>
</feature>
<evidence type="ECO:0000256" key="8">
    <source>
        <dbReference type="ARBA" id="ARBA00022840"/>
    </source>
</evidence>
<evidence type="ECO:0000256" key="9">
    <source>
        <dbReference type="ARBA" id="ARBA00022842"/>
    </source>
</evidence>
<keyword evidence="9" id="KW-0460">Magnesium</keyword>
<dbReference type="GO" id="GO:0052725">
    <property type="term" value="F:inositol-1,3,4-trisphosphate 6-kinase activity"/>
    <property type="evidence" value="ECO:0007669"/>
    <property type="project" value="InterPro"/>
</dbReference>
<keyword evidence="12" id="KW-1185">Reference proteome</keyword>
<keyword evidence="6" id="KW-0547">Nucleotide-binding</keyword>
<keyword evidence="8" id="KW-0067">ATP-binding</keyword>
<dbReference type="PANTHER" id="PTHR14217:SF1">
    <property type="entry name" value="INOSITOL-TETRAKISPHOSPHATE 1-KINASE"/>
    <property type="match status" value="1"/>
</dbReference>
<dbReference type="GO" id="GO:0005524">
    <property type="term" value="F:ATP binding"/>
    <property type="evidence" value="ECO:0007669"/>
    <property type="project" value="UniProtKB-KW"/>
</dbReference>
<dbReference type="EMBL" id="MCGE01000011">
    <property type="protein sequence ID" value="ORZ16260.1"/>
    <property type="molecule type" value="Genomic_DNA"/>
</dbReference>
<keyword evidence="7 11" id="KW-0418">Kinase</keyword>
<evidence type="ECO:0000256" key="1">
    <source>
        <dbReference type="ARBA" id="ARBA00001946"/>
    </source>
</evidence>
<evidence type="ECO:0000256" key="4">
    <source>
        <dbReference type="ARBA" id="ARBA00022679"/>
    </source>
</evidence>
<proteinExistence type="inferred from homology"/>
<dbReference type="GO" id="GO:0005737">
    <property type="term" value="C:cytoplasm"/>
    <property type="evidence" value="ECO:0007669"/>
    <property type="project" value="TreeGrafter"/>
</dbReference>
<dbReference type="Pfam" id="PF05770">
    <property type="entry name" value="Ins134_P3_kin"/>
    <property type="match status" value="1"/>
</dbReference>
<keyword evidence="4" id="KW-0808">Transferase</keyword>
<gene>
    <name evidence="11" type="ORF">BCR42DRAFT_32733</name>
</gene>
<dbReference type="GO" id="GO:0000287">
    <property type="term" value="F:magnesium ion binding"/>
    <property type="evidence" value="ECO:0007669"/>
    <property type="project" value="InterPro"/>
</dbReference>
<dbReference type="Gene3D" id="3.30.470.20">
    <property type="entry name" value="ATP-grasp fold, B domain"/>
    <property type="match status" value="1"/>
</dbReference>